<accession>A0AAV9IRX5</accession>
<dbReference type="GO" id="GO:0003676">
    <property type="term" value="F:nucleic acid binding"/>
    <property type="evidence" value="ECO:0007669"/>
    <property type="project" value="InterPro"/>
</dbReference>
<feature type="domain" description="Helicase ATP-binding" evidence="7">
    <location>
        <begin position="101"/>
        <end position="291"/>
    </location>
</feature>
<dbReference type="InterPro" id="IPR044742">
    <property type="entry name" value="DEAD/DEAH_RhlB"/>
</dbReference>
<dbReference type="PANTHER" id="PTHR47960">
    <property type="entry name" value="DEAD-BOX ATP-DEPENDENT RNA HELICASE 50"/>
    <property type="match status" value="1"/>
</dbReference>
<reference evidence="10 11" key="1">
    <citation type="submission" date="2022-07" db="EMBL/GenBank/DDBJ databases">
        <title>Genome-wide signatures of adaptation to extreme environments.</title>
        <authorList>
            <person name="Cho C.H."/>
            <person name="Yoon H.S."/>
        </authorList>
    </citation>
    <scope>NUCLEOTIDE SEQUENCE [LARGE SCALE GENOMIC DNA]</scope>
    <source>
        <strain evidence="10 11">DBV 063 E5</strain>
    </source>
</reference>
<dbReference type="GO" id="GO:0003724">
    <property type="term" value="F:RNA helicase activity"/>
    <property type="evidence" value="ECO:0007669"/>
    <property type="project" value="InterPro"/>
</dbReference>
<dbReference type="Proteomes" id="UP001301350">
    <property type="component" value="Unassembled WGS sequence"/>
</dbReference>
<dbReference type="CDD" id="cd18787">
    <property type="entry name" value="SF2_C_DEAD"/>
    <property type="match status" value="1"/>
</dbReference>
<dbReference type="SUPFAM" id="SSF52540">
    <property type="entry name" value="P-loop containing nucleoside triphosphate hydrolases"/>
    <property type="match status" value="1"/>
</dbReference>
<protein>
    <submittedName>
        <fullName evidence="10">Uncharacterized protein</fullName>
    </submittedName>
</protein>
<evidence type="ECO:0000313" key="11">
    <source>
        <dbReference type="Proteomes" id="UP001301350"/>
    </source>
</evidence>
<name>A0AAV9IRX5_CYACA</name>
<feature type="domain" description="Helicase C-terminal" evidence="8">
    <location>
        <begin position="315"/>
        <end position="471"/>
    </location>
</feature>
<keyword evidence="11" id="KW-1185">Reference proteome</keyword>
<dbReference type="InterPro" id="IPR014001">
    <property type="entry name" value="Helicase_ATP-bd"/>
</dbReference>
<dbReference type="EMBL" id="JANCYW010000003">
    <property type="protein sequence ID" value="KAK4534936.1"/>
    <property type="molecule type" value="Genomic_DNA"/>
</dbReference>
<keyword evidence="4" id="KW-0067">ATP-binding</keyword>
<dbReference type="Pfam" id="PF00270">
    <property type="entry name" value="DEAD"/>
    <property type="match status" value="1"/>
</dbReference>
<dbReference type="PROSITE" id="PS51194">
    <property type="entry name" value="HELICASE_CTER"/>
    <property type="match status" value="1"/>
</dbReference>
<dbReference type="InterPro" id="IPR014014">
    <property type="entry name" value="RNA_helicase_DEAD_Q_motif"/>
</dbReference>
<dbReference type="InterPro" id="IPR027417">
    <property type="entry name" value="P-loop_NTPase"/>
</dbReference>
<evidence type="ECO:0000259" key="9">
    <source>
        <dbReference type="PROSITE" id="PS51195"/>
    </source>
</evidence>
<evidence type="ECO:0000256" key="4">
    <source>
        <dbReference type="ARBA" id="ARBA00022840"/>
    </source>
</evidence>
<evidence type="ECO:0000256" key="1">
    <source>
        <dbReference type="ARBA" id="ARBA00022741"/>
    </source>
</evidence>
<dbReference type="SMART" id="SM00490">
    <property type="entry name" value="HELICc"/>
    <property type="match status" value="1"/>
</dbReference>
<evidence type="ECO:0000256" key="2">
    <source>
        <dbReference type="ARBA" id="ARBA00022801"/>
    </source>
</evidence>
<evidence type="ECO:0000256" key="5">
    <source>
        <dbReference type="PROSITE-ProRule" id="PRU00552"/>
    </source>
</evidence>
<feature type="short sequence motif" description="Q motif" evidence="5">
    <location>
        <begin position="70"/>
        <end position="98"/>
    </location>
</feature>
<dbReference type="CDD" id="cd00268">
    <property type="entry name" value="DEADc"/>
    <property type="match status" value="1"/>
</dbReference>
<evidence type="ECO:0000313" key="10">
    <source>
        <dbReference type="EMBL" id="KAK4534936.1"/>
    </source>
</evidence>
<keyword evidence="2" id="KW-0378">Hydrolase</keyword>
<dbReference type="AlphaFoldDB" id="A0AAV9IRX5"/>
<feature type="region of interest" description="Disordered" evidence="6">
    <location>
        <begin position="527"/>
        <end position="588"/>
    </location>
</feature>
<feature type="domain" description="DEAD-box RNA helicase Q" evidence="9">
    <location>
        <begin position="70"/>
        <end position="98"/>
    </location>
</feature>
<dbReference type="PROSITE" id="PS51195">
    <property type="entry name" value="Q_MOTIF"/>
    <property type="match status" value="1"/>
</dbReference>
<organism evidence="10 11">
    <name type="scientific">Cyanidium caldarium</name>
    <name type="common">Red alga</name>
    <dbReference type="NCBI Taxonomy" id="2771"/>
    <lineage>
        <taxon>Eukaryota</taxon>
        <taxon>Rhodophyta</taxon>
        <taxon>Bangiophyceae</taxon>
        <taxon>Cyanidiales</taxon>
        <taxon>Cyanidiaceae</taxon>
        <taxon>Cyanidium</taxon>
    </lineage>
</organism>
<dbReference type="InterPro" id="IPR001650">
    <property type="entry name" value="Helicase_C-like"/>
</dbReference>
<comment type="caution">
    <text evidence="10">The sequence shown here is derived from an EMBL/GenBank/DDBJ whole genome shotgun (WGS) entry which is preliminary data.</text>
</comment>
<dbReference type="Gene3D" id="3.40.50.300">
    <property type="entry name" value="P-loop containing nucleotide triphosphate hydrolases"/>
    <property type="match status" value="2"/>
</dbReference>
<keyword evidence="3" id="KW-0347">Helicase</keyword>
<dbReference type="GO" id="GO:0005524">
    <property type="term" value="F:ATP binding"/>
    <property type="evidence" value="ECO:0007669"/>
    <property type="project" value="UniProtKB-KW"/>
</dbReference>
<evidence type="ECO:0000259" key="8">
    <source>
        <dbReference type="PROSITE" id="PS51194"/>
    </source>
</evidence>
<keyword evidence="1" id="KW-0547">Nucleotide-binding</keyword>
<dbReference type="Pfam" id="PF00271">
    <property type="entry name" value="Helicase_C"/>
    <property type="match status" value="1"/>
</dbReference>
<evidence type="ECO:0000256" key="6">
    <source>
        <dbReference type="SAM" id="MobiDB-lite"/>
    </source>
</evidence>
<dbReference type="GO" id="GO:0016787">
    <property type="term" value="F:hydrolase activity"/>
    <property type="evidence" value="ECO:0007669"/>
    <property type="project" value="UniProtKB-KW"/>
</dbReference>
<sequence>MFVLPWTVHRRGGTGRPVKTQSLSRHPSEWVGRSAPRPLWPRWRTPNREAVTTGLGHLRPSTPGFLVMSDSFTELGLLPELVEALTAQNIHRPTRIQQLSVPAVMGGANTVVGAATGSGKTLAYLLPIVHNLKVEEQLPQRMHTEGEAEPPVHKLASPRVLVLAPTRELVDQILLVCKQLAHYAKFRARSALGIRRQVREALEASPVDVLVSTTTRFLHLVKERLVHLSALRVIVFDEVDTLVAESAGFAQEVRGILKRARRVQQLIAVGATHPPTVRRIYEELFPKAKYIEVDLHRTPQSMKQRFLPVFGDHGKTDEVLTLLRGRSFRSEAGGGRMIVFCNSVDSCRFLDHFLREHDYPTANYHGDIPKERREAEYEAFARGERRILVCTDLAARGLDYDLAVDHVIMFDFPRSAVEYLHRAGRTARGPHGTGTVTAFVGKRDVELAGCIEEAVRQRGVDVVAHCAQRLKAARMGGKMARPSIGAPMGGNTAGRTKAVPLTRNGPKATATPAASFRKNGGGLARAAMAGGRPRGGSQNGRGVIQASARPLNRKGNGGNQNGRGVIQASARPLNRKGNGGGRRNRRAP</sequence>
<proteinExistence type="predicted"/>
<evidence type="ECO:0000256" key="3">
    <source>
        <dbReference type="ARBA" id="ARBA00022806"/>
    </source>
</evidence>
<dbReference type="InterPro" id="IPR011545">
    <property type="entry name" value="DEAD/DEAH_box_helicase_dom"/>
</dbReference>
<evidence type="ECO:0000259" key="7">
    <source>
        <dbReference type="PROSITE" id="PS51192"/>
    </source>
</evidence>
<dbReference type="PROSITE" id="PS51192">
    <property type="entry name" value="HELICASE_ATP_BIND_1"/>
    <property type="match status" value="1"/>
</dbReference>
<gene>
    <name evidence="10" type="ORF">CDCA_CDCA03G0961</name>
</gene>
<dbReference type="SMART" id="SM00487">
    <property type="entry name" value="DEXDc"/>
    <property type="match status" value="1"/>
</dbReference>